<name>A0ABX6GH08_9GAMM</name>
<gene>
    <name evidence="2" type="ORF">FO014_00270</name>
</gene>
<feature type="chain" id="PRO_5045815623" description="Lipoprotein" evidence="1">
    <location>
        <begin position="20"/>
        <end position="99"/>
    </location>
</feature>
<dbReference type="Proteomes" id="UP000430368">
    <property type="component" value="Chromosome"/>
</dbReference>
<organism evidence="2 3">
    <name type="scientific">Serratia rhizosphaerae</name>
    <dbReference type="NCBI Taxonomy" id="2597702"/>
    <lineage>
        <taxon>Bacteria</taxon>
        <taxon>Pseudomonadati</taxon>
        <taxon>Pseudomonadota</taxon>
        <taxon>Gammaproteobacteria</taxon>
        <taxon>Enterobacterales</taxon>
        <taxon>Yersiniaceae</taxon>
        <taxon>Serratia</taxon>
    </lineage>
</organism>
<proteinExistence type="predicted"/>
<dbReference type="EMBL" id="CP041764">
    <property type="protein sequence ID" value="QHA85533.1"/>
    <property type="molecule type" value="Genomic_DNA"/>
</dbReference>
<reference evidence="2 3" key="1">
    <citation type="submission" date="2019-07" db="EMBL/GenBank/DDBJ databases">
        <title>Serratia dokdonensis sp. nov., an elicitor of systemic resistance in Nicotiana Tabacum.</title>
        <authorList>
            <person name="Son J.-S."/>
            <person name="Hwang Y.-J."/>
            <person name="Lee S.-Y."/>
            <person name="Ghim S.-Y."/>
        </authorList>
    </citation>
    <scope>NUCLEOTIDE SEQUENCE [LARGE SCALE GENOMIC DNA]</scope>
    <source>
        <strain evidence="2 3">KUDC3025</strain>
    </source>
</reference>
<accession>A0ABX6GH08</accession>
<keyword evidence="1" id="KW-0732">Signal</keyword>
<feature type="signal peptide" evidence="1">
    <location>
        <begin position="1"/>
        <end position="19"/>
    </location>
</feature>
<dbReference type="PROSITE" id="PS51257">
    <property type="entry name" value="PROKAR_LIPOPROTEIN"/>
    <property type="match status" value="1"/>
</dbReference>
<protein>
    <recommendedName>
        <fullName evidence="4">Lipoprotein</fullName>
    </recommendedName>
</protein>
<evidence type="ECO:0008006" key="4">
    <source>
        <dbReference type="Google" id="ProtNLM"/>
    </source>
</evidence>
<evidence type="ECO:0000313" key="2">
    <source>
        <dbReference type="EMBL" id="QHA85533.1"/>
    </source>
</evidence>
<dbReference type="RefSeq" id="WP_160026915.1">
    <property type="nucleotide sequence ID" value="NZ_CP041764.1"/>
</dbReference>
<evidence type="ECO:0000313" key="3">
    <source>
        <dbReference type="Proteomes" id="UP000430368"/>
    </source>
</evidence>
<keyword evidence="3" id="KW-1185">Reference proteome</keyword>
<sequence>MKKLILPLAALVLAGCSSTYTGKMTDPSRKDVTIGNYEIHVITTGNNRYEAFGGESVGFDAIALKKAQISAIEQVSGCKVVDSEYSNTFIRTLQAETKC</sequence>
<evidence type="ECO:0000256" key="1">
    <source>
        <dbReference type="SAM" id="SignalP"/>
    </source>
</evidence>